<keyword evidence="2" id="KW-1185">Reference proteome</keyword>
<accession>A0ABW0RY54</accession>
<protein>
    <submittedName>
        <fullName evidence="1">Uncharacterized protein</fullName>
    </submittedName>
</protein>
<dbReference type="EMBL" id="JBHSMZ010000008">
    <property type="protein sequence ID" value="MFC5549559.1"/>
    <property type="molecule type" value="Genomic_DNA"/>
</dbReference>
<reference evidence="2" key="1">
    <citation type="journal article" date="2019" name="Int. J. Syst. Evol. Microbiol.">
        <title>The Global Catalogue of Microorganisms (GCM) 10K type strain sequencing project: providing services to taxonomists for standard genome sequencing and annotation.</title>
        <authorList>
            <consortium name="The Broad Institute Genomics Platform"/>
            <consortium name="The Broad Institute Genome Sequencing Center for Infectious Disease"/>
            <person name="Wu L."/>
            <person name="Ma J."/>
        </authorList>
    </citation>
    <scope>NUCLEOTIDE SEQUENCE [LARGE SCALE GENOMIC DNA]</scope>
    <source>
        <strain evidence="2">CGMCC 4.5798</strain>
    </source>
</reference>
<dbReference type="RefSeq" id="WP_379771623.1">
    <property type="nucleotide sequence ID" value="NZ_JBHSMZ010000008.1"/>
</dbReference>
<dbReference type="Proteomes" id="UP001596086">
    <property type="component" value="Unassembled WGS sequence"/>
</dbReference>
<gene>
    <name evidence="1" type="ORF">ACFPO9_13670</name>
</gene>
<evidence type="ECO:0000313" key="1">
    <source>
        <dbReference type="EMBL" id="MFC5549559.1"/>
    </source>
</evidence>
<evidence type="ECO:0000313" key="2">
    <source>
        <dbReference type="Proteomes" id="UP001596086"/>
    </source>
</evidence>
<sequence>MSTNISSLSALPGMGRMMAETQEEMARRYAASLQAASPNLKLDTVSAPKKLSS</sequence>
<proteinExistence type="predicted"/>
<name>A0ABW0RY54_9BURK</name>
<organism evidence="1 2">
    <name type="scientific">Massilia aerilata</name>
    <dbReference type="NCBI Taxonomy" id="453817"/>
    <lineage>
        <taxon>Bacteria</taxon>
        <taxon>Pseudomonadati</taxon>
        <taxon>Pseudomonadota</taxon>
        <taxon>Betaproteobacteria</taxon>
        <taxon>Burkholderiales</taxon>
        <taxon>Oxalobacteraceae</taxon>
        <taxon>Telluria group</taxon>
        <taxon>Massilia</taxon>
    </lineage>
</organism>
<comment type="caution">
    <text evidence="1">The sequence shown here is derived from an EMBL/GenBank/DDBJ whole genome shotgun (WGS) entry which is preliminary data.</text>
</comment>